<sequence>MANYFFAMGLIMLLLLCWVSVQHLARLFAKRHPQFGAVREDGGGCGTGCLCRGGSSCKSRN</sequence>
<dbReference type="AlphaFoldDB" id="A0A1G5PI71"/>
<dbReference type="EMBL" id="FMWD01000001">
    <property type="protein sequence ID" value="SCZ49136.1"/>
    <property type="molecule type" value="Genomic_DNA"/>
</dbReference>
<organism evidence="1 2">
    <name type="scientific">Thiohalomonas denitrificans</name>
    <dbReference type="NCBI Taxonomy" id="415747"/>
    <lineage>
        <taxon>Bacteria</taxon>
        <taxon>Pseudomonadati</taxon>
        <taxon>Pseudomonadota</taxon>
        <taxon>Gammaproteobacteria</taxon>
        <taxon>Thiohalomonadales</taxon>
        <taxon>Thiohalomonadaceae</taxon>
        <taxon>Thiohalomonas</taxon>
    </lineage>
</organism>
<evidence type="ECO:0000313" key="2">
    <source>
        <dbReference type="Proteomes" id="UP000199648"/>
    </source>
</evidence>
<dbReference type="Proteomes" id="UP000199648">
    <property type="component" value="Unassembled WGS sequence"/>
</dbReference>
<protein>
    <recommendedName>
        <fullName evidence="3">Chemotaxis protein</fullName>
    </recommendedName>
</protein>
<dbReference type="STRING" id="415747.SAMN03097708_00060"/>
<proteinExistence type="predicted"/>
<keyword evidence="2" id="KW-1185">Reference proteome</keyword>
<dbReference type="OrthoDB" id="7064465at2"/>
<gene>
    <name evidence="1" type="ORF">SAMN03097708_00060</name>
</gene>
<dbReference type="RefSeq" id="WP_092991459.1">
    <property type="nucleotide sequence ID" value="NZ_FMWD01000001.1"/>
</dbReference>
<evidence type="ECO:0000313" key="1">
    <source>
        <dbReference type="EMBL" id="SCZ49136.1"/>
    </source>
</evidence>
<name>A0A1G5PI71_9GAMM</name>
<reference evidence="1 2" key="1">
    <citation type="submission" date="2016-10" db="EMBL/GenBank/DDBJ databases">
        <authorList>
            <person name="de Groot N.N."/>
        </authorList>
    </citation>
    <scope>NUCLEOTIDE SEQUENCE [LARGE SCALE GENOMIC DNA]</scope>
    <source>
        <strain evidence="1 2">HLD2</strain>
    </source>
</reference>
<evidence type="ECO:0008006" key="3">
    <source>
        <dbReference type="Google" id="ProtNLM"/>
    </source>
</evidence>
<accession>A0A1G5PI71</accession>